<organism evidence="1 2">
    <name type="scientific">Syncephalastrum racemosum</name>
    <name type="common">Filamentous fungus</name>
    <dbReference type="NCBI Taxonomy" id="13706"/>
    <lineage>
        <taxon>Eukaryota</taxon>
        <taxon>Fungi</taxon>
        <taxon>Fungi incertae sedis</taxon>
        <taxon>Mucoromycota</taxon>
        <taxon>Mucoromycotina</taxon>
        <taxon>Mucoromycetes</taxon>
        <taxon>Mucorales</taxon>
        <taxon>Syncephalastraceae</taxon>
        <taxon>Syncephalastrum</taxon>
    </lineage>
</organism>
<reference evidence="1 2" key="1">
    <citation type="submission" date="2016-07" db="EMBL/GenBank/DDBJ databases">
        <title>Pervasive Adenine N6-methylation of Active Genes in Fungi.</title>
        <authorList>
            <consortium name="DOE Joint Genome Institute"/>
            <person name="Mondo S.J."/>
            <person name="Dannebaum R.O."/>
            <person name="Kuo R.C."/>
            <person name="Labutti K."/>
            <person name="Haridas S."/>
            <person name="Kuo A."/>
            <person name="Salamov A."/>
            <person name="Ahrendt S.R."/>
            <person name="Lipzen A."/>
            <person name="Sullivan W."/>
            <person name="Andreopoulos W.B."/>
            <person name="Clum A."/>
            <person name="Lindquist E."/>
            <person name="Daum C."/>
            <person name="Ramamoorthy G.K."/>
            <person name="Gryganskyi A."/>
            <person name="Culley D."/>
            <person name="Magnuson J.K."/>
            <person name="James T.Y."/>
            <person name="O'Malley M.A."/>
            <person name="Stajich J.E."/>
            <person name="Spatafora J.W."/>
            <person name="Visel A."/>
            <person name="Grigoriev I.V."/>
        </authorList>
    </citation>
    <scope>NUCLEOTIDE SEQUENCE [LARGE SCALE GENOMIC DNA]</scope>
    <source>
        <strain evidence="1 2">NRRL 2496</strain>
    </source>
</reference>
<sequence>MVGCKESTHRCIIDRRHPLQIVLGFCRQLIRDEEQVVSRCNAFSQIAGESAGHVHQRPALGVRCKVMDRLQNINYNIILADVGVFNVLAALCCPVPCRQHQLL</sequence>
<accession>A0A1X2HQL3</accession>
<dbReference type="Proteomes" id="UP000242180">
    <property type="component" value="Unassembled WGS sequence"/>
</dbReference>
<name>A0A1X2HQL3_SYNRA</name>
<dbReference type="EMBL" id="MCGN01000002">
    <property type="protein sequence ID" value="ORZ01582.1"/>
    <property type="molecule type" value="Genomic_DNA"/>
</dbReference>
<gene>
    <name evidence="1" type="ORF">BCR43DRAFT_487160</name>
</gene>
<dbReference type="InParanoid" id="A0A1X2HQL3"/>
<keyword evidence="2" id="KW-1185">Reference proteome</keyword>
<comment type="caution">
    <text evidence="1">The sequence shown here is derived from an EMBL/GenBank/DDBJ whole genome shotgun (WGS) entry which is preliminary data.</text>
</comment>
<dbReference type="AlphaFoldDB" id="A0A1X2HQL3"/>
<evidence type="ECO:0000313" key="1">
    <source>
        <dbReference type="EMBL" id="ORZ01582.1"/>
    </source>
</evidence>
<proteinExistence type="predicted"/>
<evidence type="ECO:0000313" key="2">
    <source>
        <dbReference type="Proteomes" id="UP000242180"/>
    </source>
</evidence>
<protein>
    <submittedName>
        <fullName evidence="1">Uncharacterized protein</fullName>
    </submittedName>
</protein>